<reference evidence="3 4" key="1">
    <citation type="journal article" date="2014" name="PLoS Genet.">
        <title>Phylogenetically driven sequencing of extremely halophilic archaea reveals strategies for static and dynamic osmo-response.</title>
        <authorList>
            <person name="Becker E.A."/>
            <person name="Seitzer P.M."/>
            <person name="Tritt A."/>
            <person name="Larsen D."/>
            <person name="Krusor M."/>
            <person name="Yao A.I."/>
            <person name="Wu D."/>
            <person name="Madern D."/>
            <person name="Eisen J.A."/>
            <person name="Darling A.E."/>
            <person name="Facciotti M.T."/>
        </authorList>
    </citation>
    <scope>NUCLEOTIDE SEQUENCE [LARGE SCALE GENOMIC DNA]</scope>
    <source>
        <strain evidence="3 4">DSM 12278</strain>
    </source>
</reference>
<feature type="region of interest" description="Disordered" evidence="1">
    <location>
        <begin position="90"/>
        <end position="111"/>
    </location>
</feature>
<evidence type="ECO:0000313" key="4">
    <source>
        <dbReference type="Proteomes" id="UP000011554"/>
    </source>
</evidence>
<proteinExistence type="predicted"/>
<accession>M0AVV6</accession>
<organism evidence="3 4">
    <name type="scientific">Natrialba asiatica (strain ATCC 700177 / DSM 12278 / JCM 9576 / FERM P-10747 / NBRC 102637 / 172P1)</name>
    <dbReference type="NCBI Taxonomy" id="29540"/>
    <lineage>
        <taxon>Archaea</taxon>
        <taxon>Methanobacteriati</taxon>
        <taxon>Methanobacteriota</taxon>
        <taxon>Stenosarchaea group</taxon>
        <taxon>Halobacteria</taxon>
        <taxon>Halobacteriales</taxon>
        <taxon>Natrialbaceae</taxon>
        <taxon>Natrialba</taxon>
    </lineage>
</organism>
<keyword evidence="4" id="KW-1185">Reference proteome</keyword>
<keyword evidence="2" id="KW-1133">Transmembrane helix</keyword>
<dbReference type="AlphaFoldDB" id="M0AVV6"/>
<feature type="region of interest" description="Disordered" evidence="1">
    <location>
        <begin position="20"/>
        <end position="69"/>
    </location>
</feature>
<dbReference type="PATRIC" id="fig|29540.5.peg.1487"/>
<feature type="compositionally biased region" description="Acidic residues" evidence="1">
    <location>
        <begin position="95"/>
        <end position="111"/>
    </location>
</feature>
<dbReference type="eggNOG" id="arCOG11390">
    <property type="taxonomic scope" value="Archaea"/>
</dbReference>
<dbReference type="OrthoDB" id="170888at2157"/>
<comment type="caution">
    <text evidence="3">The sequence shown here is derived from an EMBL/GenBank/DDBJ whole genome shotgun (WGS) entry which is preliminary data.</text>
</comment>
<evidence type="ECO:0000313" key="3">
    <source>
        <dbReference type="EMBL" id="ELZ02457.1"/>
    </source>
</evidence>
<gene>
    <name evidence="3" type="ORF">C481_07301</name>
</gene>
<dbReference type="STRING" id="29540.C481_07301"/>
<evidence type="ECO:0000256" key="1">
    <source>
        <dbReference type="SAM" id="MobiDB-lite"/>
    </source>
</evidence>
<dbReference type="Proteomes" id="UP000011554">
    <property type="component" value="Unassembled WGS sequence"/>
</dbReference>
<keyword evidence="2" id="KW-0812">Transmembrane</keyword>
<dbReference type="EMBL" id="AOIO01000021">
    <property type="protein sequence ID" value="ELZ02457.1"/>
    <property type="molecule type" value="Genomic_DNA"/>
</dbReference>
<dbReference type="RefSeq" id="WP_006108489.1">
    <property type="nucleotide sequence ID" value="NZ_AOIO01000021.1"/>
</dbReference>
<name>M0AVV6_NATA1</name>
<keyword evidence="2" id="KW-0472">Membrane</keyword>
<feature type="compositionally biased region" description="Basic and acidic residues" evidence="1">
    <location>
        <begin position="33"/>
        <end position="52"/>
    </location>
</feature>
<evidence type="ECO:0000256" key="2">
    <source>
        <dbReference type="SAM" id="Phobius"/>
    </source>
</evidence>
<feature type="transmembrane region" description="Helical" evidence="2">
    <location>
        <begin position="70"/>
        <end position="87"/>
    </location>
</feature>
<protein>
    <submittedName>
        <fullName evidence="3">Uncharacterized protein</fullName>
    </submittedName>
</protein>
<sequence>MGDKKFTILELHIDGDQFAPGAISNALPFGDSEPEHEPGPADVDEAREREEAAAAGDEPDEGDGGSSSNVVGALVALALLVAAGVAVKKYRSDDATEPEYETETEPDIVVN</sequence>